<dbReference type="Gene3D" id="1.10.10.10">
    <property type="entry name" value="Winged helix-like DNA-binding domain superfamily/Winged helix DNA-binding domain"/>
    <property type="match status" value="1"/>
</dbReference>
<dbReference type="InterPro" id="IPR036217">
    <property type="entry name" value="MethylDNA_cys_MeTrfase_DNAb"/>
</dbReference>
<name>A0A0F9M5M0_9ZZZZ</name>
<dbReference type="InterPro" id="IPR036388">
    <property type="entry name" value="WH-like_DNA-bd_sf"/>
</dbReference>
<dbReference type="PANTHER" id="PTHR42942">
    <property type="entry name" value="6-O-METHYLGUANINE DNA METHYLTRANSFERASE"/>
    <property type="match status" value="1"/>
</dbReference>
<evidence type="ECO:0000256" key="1">
    <source>
        <dbReference type="ARBA" id="ARBA00022763"/>
    </source>
</evidence>
<evidence type="ECO:0000313" key="3">
    <source>
        <dbReference type="EMBL" id="KKM64507.1"/>
    </source>
</evidence>
<dbReference type="GO" id="GO:0006281">
    <property type="term" value="P:DNA repair"/>
    <property type="evidence" value="ECO:0007669"/>
    <property type="project" value="InterPro"/>
</dbReference>
<dbReference type="Pfam" id="PF01035">
    <property type="entry name" value="DNA_binding_1"/>
    <property type="match status" value="1"/>
</dbReference>
<reference evidence="3" key="1">
    <citation type="journal article" date="2015" name="Nature">
        <title>Complex archaea that bridge the gap between prokaryotes and eukaryotes.</title>
        <authorList>
            <person name="Spang A."/>
            <person name="Saw J.H."/>
            <person name="Jorgensen S.L."/>
            <person name="Zaremba-Niedzwiedzka K."/>
            <person name="Martijn J."/>
            <person name="Lind A.E."/>
            <person name="van Eijk R."/>
            <person name="Schleper C."/>
            <person name="Guy L."/>
            <person name="Ettema T.J."/>
        </authorList>
    </citation>
    <scope>NUCLEOTIDE SEQUENCE</scope>
</reference>
<evidence type="ECO:0000259" key="2">
    <source>
        <dbReference type="Pfam" id="PF01035"/>
    </source>
</evidence>
<dbReference type="NCBIfam" id="TIGR00589">
    <property type="entry name" value="ogt"/>
    <property type="match status" value="1"/>
</dbReference>
<dbReference type="GO" id="GO:0003824">
    <property type="term" value="F:catalytic activity"/>
    <property type="evidence" value="ECO:0007669"/>
    <property type="project" value="InterPro"/>
</dbReference>
<organism evidence="3">
    <name type="scientific">marine sediment metagenome</name>
    <dbReference type="NCBI Taxonomy" id="412755"/>
    <lineage>
        <taxon>unclassified sequences</taxon>
        <taxon>metagenomes</taxon>
        <taxon>ecological metagenomes</taxon>
    </lineage>
</organism>
<accession>A0A0F9M5M0</accession>
<sequence>MAQDKLDLNEIIWQVVASIPKGRVATYGHIARLAGYPNHARYVGTTLKKLPAGSAIPWHRIVNAKGELSFAENSAQYQKQKALLESEGVTFKTGKISLSKYSLNGEL</sequence>
<dbReference type="InterPro" id="IPR014048">
    <property type="entry name" value="MethylDNA_cys_MeTrfase_DNA-bd"/>
</dbReference>
<dbReference type="CDD" id="cd06445">
    <property type="entry name" value="ATase"/>
    <property type="match status" value="1"/>
</dbReference>
<comment type="caution">
    <text evidence="3">The sequence shown here is derived from an EMBL/GenBank/DDBJ whole genome shotgun (WGS) entry which is preliminary data.</text>
</comment>
<protein>
    <recommendedName>
        <fullName evidence="2">Methylated-DNA-[protein]-cysteine S-methyltransferase DNA binding domain-containing protein</fullName>
    </recommendedName>
</protein>
<dbReference type="InterPro" id="IPR052520">
    <property type="entry name" value="ATL_DNA_repair"/>
</dbReference>
<feature type="domain" description="Methylated-DNA-[protein]-cysteine S-methyltransferase DNA binding" evidence="2">
    <location>
        <begin position="9"/>
        <end position="89"/>
    </location>
</feature>
<dbReference type="PANTHER" id="PTHR42942:SF1">
    <property type="entry name" value="ALKYLTRANSFERASE-LIKE PROTEIN 1"/>
    <property type="match status" value="1"/>
</dbReference>
<dbReference type="EMBL" id="LAZR01010886">
    <property type="protein sequence ID" value="KKM64507.1"/>
    <property type="molecule type" value="Genomic_DNA"/>
</dbReference>
<gene>
    <name evidence="3" type="ORF">LCGC14_1500710</name>
</gene>
<proteinExistence type="predicted"/>
<dbReference type="SUPFAM" id="SSF46767">
    <property type="entry name" value="Methylated DNA-protein cysteine methyltransferase, C-terminal domain"/>
    <property type="match status" value="1"/>
</dbReference>
<dbReference type="AlphaFoldDB" id="A0A0F9M5M0"/>
<keyword evidence="1" id="KW-0227">DNA damage</keyword>